<feature type="signal peptide" evidence="1">
    <location>
        <begin position="1"/>
        <end position="19"/>
    </location>
</feature>
<keyword evidence="3" id="KW-1185">Reference proteome</keyword>
<dbReference type="RefSeq" id="WP_093202579.1">
    <property type="nucleotide sequence ID" value="NZ_FNGS01000004.1"/>
</dbReference>
<feature type="chain" id="PRO_5011546598" evidence="1">
    <location>
        <begin position="20"/>
        <end position="146"/>
    </location>
</feature>
<dbReference type="SUPFAM" id="SSF54427">
    <property type="entry name" value="NTF2-like"/>
    <property type="match status" value="1"/>
</dbReference>
<protein>
    <submittedName>
        <fullName evidence="2">Putative lumazine-binding</fullName>
    </submittedName>
</protein>
<proteinExistence type="predicted"/>
<accession>A0A1G9QCP4</accession>
<organism evidence="2 3">
    <name type="scientific">Siphonobacter aquaeclarae</name>
    <dbReference type="NCBI Taxonomy" id="563176"/>
    <lineage>
        <taxon>Bacteria</taxon>
        <taxon>Pseudomonadati</taxon>
        <taxon>Bacteroidota</taxon>
        <taxon>Cytophagia</taxon>
        <taxon>Cytophagales</taxon>
        <taxon>Cytophagaceae</taxon>
        <taxon>Siphonobacter</taxon>
    </lineage>
</organism>
<dbReference type="Gene3D" id="3.10.450.50">
    <property type="match status" value="1"/>
</dbReference>
<keyword evidence="1" id="KW-0732">Signal</keyword>
<evidence type="ECO:0000313" key="3">
    <source>
        <dbReference type="Proteomes" id="UP000198901"/>
    </source>
</evidence>
<name>A0A1G9QCP4_9BACT</name>
<dbReference type="InterPro" id="IPR032710">
    <property type="entry name" value="NTF2-like_dom_sf"/>
</dbReference>
<dbReference type="Pfam" id="PF12893">
    <property type="entry name" value="Lumazine_bd_2"/>
    <property type="match status" value="1"/>
</dbReference>
<dbReference type="EMBL" id="FNGS01000004">
    <property type="protein sequence ID" value="SDM08786.1"/>
    <property type="molecule type" value="Genomic_DNA"/>
</dbReference>
<gene>
    <name evidence="2" type="ORF">SAMN04488090_2572</name>
</gene>
<sequence>MRLQILPLLLLPLSTYAQSDDEKAVRAVVDRLFEGMAKHDTTIIRSTFHASARLQSAGTNKQGEAVLRTDAVDSFIKSIGSIPATTKIEERLTGYEIRVDDRLATAWTPYEFYVNDKLSHKGVDAFQLYKTADGWKIIQISDTRRK</sequence>
<reference evidence="2 3" key="1">
    <citation type="submission" date="2016-10" db="EMBL/GenBank/DDBJ databases">
        <authorList>
            <person name="de Groot N.N."/>
        </authorList>
    </citation>
    <scope>NUCLEOTIDE SEQUENCE [LARGE SCALE GENOMIC DNA]</scope>
    <source>
        <strain evidence="2 3">DSM 21668</strain>
    </source>
</reference>
<dbReference type="OrthoDB" id="117186at2"/>
<dbReference type="AlphaFoldDB" id="A0A1G9QCP4"/>
<dbReference type="STRING" id="563176.SAMN04488090_2572"/>
<evidence type="ECO:0000256" key="1">
    <source>
        <dbReference type="SAM" id="SignalP"/>
    </source>
</evidence>
<dbReference type="Proteomes" id="UP000198901">
    <property type="component" value="Unassembled WGS sequence"/>
</dbReference>
<dbReference type="InterPro" id="IPR039437">
    <property type="entry name" value="FrzH/put_lumazine-bd"/>
</dbReference>
<evidence type="ECO:0000313" key="2">
    <source>
        <dbReference type="EMBL" id="SDM08786.1"/>
    </source>
</evidence>